<evidence type="ECO:0000313" key="3">
    <source>
        <dbReference type="Proteomes" id="UP000076798"/>
    </source>
</evidence>
<dbReference type="AlphaFoldDB" id="A0A166A586"/>
<gene>
    <name evidence="2" type="ORF">SISSUDRAFT_1131454</name>
</gene>
<accession>A0A166A586</accession>
<organism evidence="2 3">
    <name type="scientific">Sistotremastrum suecicum HHB10207 ss-3</name>
    <dbReference type="NCBI Taxonomy" id="1314776"/>
    <lineage>
        <taxon>Eukaryota</taxon>
        <taxon>Fungi</taxon>
        <taxon>Dikarya</taxon>
        <taxon>Basidiomycota</taxon>
        <taxon>Agaricomycotina</taxon>
        <taxon>Agaricomycetes</taxon>
        <taxon>Sistotremastrales</taxon>
        <taxon>Sistotremastraceae</taxon>
        <taxon>Sistotremastrum</taxon>
    </lineage>
</organism>
<keyword evidence="1" id="KW-0175">Coiled coil</keyword>
<dbReference type="EMBL" id="KV428158">
    <property type="protein sequence ID" value="KZT34967.1"/>
    <property type="molecule type" value="Genomic_DNA"/>
</dbReference>
<evidence type="ECO:0000256" key="1">
    <source>
        <dbReference type="SAM" id="Coils"/>
    </source>
</evidence>
<proteinExistence type="predicted"/>
<protein>
    <submittedName>
        <fullName evidence="2">Uncharacterized protein</fullName>
    </submittedName>
</protein>
<keyword evidence="3" id="KW-1185">Reference proteome</keyword>
<sequence>MAEKRCKEKKELAFTAVENQVHQRGLGLGIKGQTNLLFLAADIMEAESLHINTIQTLRAENQSLQGRIDELTAQLNQIRLAALNSSNLLAEIAFEHGQGLGGPYVG</sequence>
<feature type="coiled-coil region" evidence="1">
    <location>
        <begin position="54"/>
        <end position="81"/>
    </location>
</feature>
<dbReference type="Proteomes" id="UP000076798">
    <property type="component" value="Unassembled WGS sequence"/>
</dbReference>
<reference evidence="2 3" key="1">
    <citation type="journal article" date="2016" name="Mol. Biol. Evol.">
        <title>Comparative Genomics of Early-Diverging Mushroom-Forming Fungi Provides Insights into the Origins of Lignocellulose Decay Capabilities.</title>
        <authorList>
            <person name="Nagy L.G."/>
            <person name="Riley R."/>
            <person name="Tritt A."/>
            <person name="Adam C."/>
            <person name="Daum C."/>
            <person name="Floudas D."/>
            <person name="Sun H."/>
            <person name="Yadav J.S."/>
            <person name="Pangilinan J."/>
            <person name="Larsson K.H."/>
            <person name="Matsuura K."/>
            <person name="Barry K."/>
            <person name="Labutti K."/>
            <person name="Kuo R."/>
            <person name="Ohm R.A."/>
            <person name="Bhattacharya S.S."/>
            <person name="Shirouzu T."/>
            <person name="Yoshinaga Y."/>
            <person name="Martin F.M."/>
            <person name="Grigoriev I.V."/>
            <person name="Hibbett D.S."/>
        </authorList>
    </citation>
    <scope>NUCLEOTIDE SEQUENCE [LARGE SCALE GENOMIC DNA]</scope>
    <source>
        <strain evidence="2 3">HHB10207 ss-3</strain>
    </source>
</reference>
<name>A0A166A586_9AGAM</name>
<evidence type="ECO:0000313" key="2">
    <source>
        <dbReference type="EMBL" id="KZT34967.1"/>
    </source>
</evidence>